<keyword evidence="3 6" id="KW-0805">Transcription regulation</keyword>
<evidence type="ECO:0000256" key="3">
    <source>
        <dbReference type="ARBA" id="ARBA00023015"/>
    </source>
</evidence>
<gene>
    <name evidence="10" type="primary">LOC103702789</name>
</gene>
<evidence type="ECO:0000256" key="2">
    <source>
        <dbReference type="ARBA" id="ARBA00008035"/>
    </source>
</evidence>
<keyword evidence="4 6" id="KW-0804">Transcription</keyword>
<dbReference type="GO" id="GO:0006357">
    <property type="term" value="P:regulation of transcription by RNA polymerase II"/>
    <property type="evidence" value="ECO:0007669"/>
    <property type="project" value="InterPro"/>
</dbReference>
<dbReference type="GO" id="GO:0035267">
    <property type="term" value="C:NuA4 histone acetyltransferase complex"/>
    <property type="evidence" value="ECO:0007669"/>
    <property type="project" value="InterPro"/>
</dbReference>
<accession>A0A8B7BR01</accession>
<dbReference type="RefSeq" id="XP_008783576.2">
    <property type="nucleotide sequence ID" value="XM_008785354.4"/>
</dbReference>
<protein>
    <recommendedName>
        <fullName evidence="6">Enhancer of polycomb-like protein</fullName>
    </recommendedName>
</protein>
<keyword evidence="9" id="KW-1185">Reference proteome</keyword>
<dbReference type="PANTHER" id="PTHR14898">
    <property type="entry name" value="ENHANCER OF POLYCOMB"/>
    <property type="match status" value="1"/>
</dbReference>
<evidence type="ECO:0000313" key="10">
    <source>
        <dbReference type="RefSeq" id="XP_008783576.2"/>
    </source>
</evidence>
<reference evidence="10" key="2">
    <citation type="submission" date="2025-08" db="UniProtKB">
        <authorList>
            <consortium name="RefSeq"/>
        </authorList>
    </citation>
    <scope>IDENTIFICATION</scope>
    <source>
        <tissue evidence="10">Young leaves</tissue>
    </source>
</reference>
<evidence type="ECO:0000256" key="7">
    <source>
        <dbReference type="SAM" id="MobiDB-lite"/>
    </source>
</evidence>
<evidence type="ECO:0000256" key="4">
    <source>
        <dbReference type="ARBA" id="ARBA00023163"/>
    </source>
</evidence>
<dbReference type="KEGG" id="pda:103702789"/>
<organism evidence="9 10">
    <name type="scientific">Phoenix dactylifera</name>
    <name type="common">Date palm</name>
    <dbReference type="NCBI Taxonomy" id="42345"/>
    <lineage>
        <taxon>Eukaryota</taxon>
        <taxon>Viridiplantae</taxon>
        <taxon>Streptophyta</taxon>
        <taxon>Embryophyta</taxon>
        <taxon>Tracheophyta</taxon>
        <taxon>Spermatophyta</taxon>
        <taxon>Magnoliopsida</taxon>
        <taxon>Liliopsida</taxon>
        <taxon>Arecaceae</taxon>
        <taxon>Coryphoideae</taxon>
        <taxon>Phoeniceae</taxon>
        <taxon>Phoenix</taxon>
    </lineage>
</organism>
<evidence type="ECO:0000256" key="5">
    <source>
        <dbReference type="ARBA" id="ARBA00023242"/>
    </source>
</evidence>
<dbReference type="OrthoDB" id="435275at2759"/>
<feature type="region of interest" description="Disordered" evidence="7">
    <location>
        <begin position="463"/>
        <end position="498"/>
    </location>
</feature>
<reference evidence="9" key="1">
    <citation type="journal article" date="2019" name="Nat. Commun.">
        <title>Genome-wide association mapping of date palm fruit traits.</title>
        <authorList>
            <person name="Hazzouri K.M."/>
            <person name="Gros-Balthazard M."/>
            <person name="Flowers J.M."/>
            <person name="Copetti D."/>
            <person name="Lemansour A."/>
            <person name="Lebrun M."/>
            <person name="Masmoudi K."/>
            <person name="Ferrand S."/>
            <person name="Dhar M.I."/>
            <person name="Fresquez Z.A."/>
            <person name="Rosas U."/>
            <person name="Zhang J."/>
            <person name="Talag J."/>
            <person name="Lee S."/>
            <person name="Kudrna D."/>
            <person name="Powell R.F."/>
            <person name="Leitch I.J."/>
            <person name="Krueger R.R."/>
            <person name="Wing R.A."/>
            <person name="Amiri K.M.A."/>
            <person name="Purugganan M.D."/>
        </authorList>
    </citation>
    <scope>NUCLEOTIDE SEQUENCE [LARGE SCALE GENOMIC DNA]</scope>
    <source>
        <strain evidence="9">cv. Khalas</strain>
    </source>
</reference>
<sequence length="929" mass="104390">MRRHARSENRKIVRKLGEPAREAEGAAEIGSRIFPFRAPPASMPSVGTRRSTRVFVLKAAAKAGGGGDGEPEARVLRSGKRLAVSEQAPGKKADGGNGDGVEWLRVLGGGGGTADLRWWKGGGKKVDLGAEDEWREPVAPESDAGGADESVSRRSFVDSPDGEKFGIVYSRKRRRPRSDDAVSSLSGIGDRGCEKDRKYGIVFVRKQRRKKPKVEPLVQEVSGETGKIDRKQEDFSRRTGRGEKEIRITESARHFAEKVGILEDDIWTGVSGSMVLAVLIDSSCSSSSHRFSRFLISVISGMKRARVRIWQFAAFLLSESIASAFSLNGVHFLPVRHCNNNVFFSTALPACGLFKTYGARQFIPLFSLNFSAIPFFFKSLHVSMVLGSQYLPRVLARYVMGLHASFPVNVRFEEYDSHITWDTVYSGTEIPVSVVPAVKRNESHSALEGPRPVGRSAVILHGSRLRKHQRKRSSSRHSRSRHPVLMNSHPGSLRSNPNNVGVFPESRILSLRDSFVEPVHVKTIEYCVSDFLSARDDSDAWTPLGSQEKHRKSSTKSPVELKSALVELKQKIDSAHCSANILVTISDRCWREEGADVMLEFSHSQDWCIAVKVRGMTRYLHKPQEVRPCVVNRFTHAYMWSGEDGWKLEFCDRWDWLVFKELHMECRERNSQNSQDVFIRAIPVPVVCEVDYEDSATASFVRPDGYIRVLDDEVGRALRSNVAIYDMDSGDEKWLEQLNTSSSDVDNSGISHISYETFEKIISVLEKDAYNNPNGIYDKERALDLCQDLGNRDMLAAVYVYWVEKRNQKRAALVRAFQYDIPTPRRAQFMQRPLFRKKRSFKRQRSQSGRGKPEFFLEAGGKEEASRRRVQEAENAADRAMESAIQLRIRAQMLMANAELAAYKSVMALKIADAMVVSESPDLASLVLD</sequence>
<feature type="region of interest" description="Disordered" evidence="7">
    <location>
        <begin position="838"/>
        <end position="875"/>
    </location>
</feature>
<dbReference type="InterPro" id="IPR019542">
    <property type="entry name" value="Enhancer_polycomb-like_N"/>
</dbReference>
<evidence type="ECO:0000259" key="8">
    <source>
        <dbReference type="Pfam" id="PF10513"/>
    </source>
</evidence>
<feature type="compositionally biased region" description="Polar residues" evidence="7">
    <location>
        <begin position="489"/>
        <end position="498"/>
    </location>
</feature>
<dbReference type="GO" id="GO:0005634">
    <property type="term" value="C:nucleus"/>
    <property type="evidence" value="ECO:0007669"/>
    <property type="project" value="UniProtKB-SubCell"/>
</dbReference>
<keyword evidence="5 6" id="KW-0539">Nucleus</keyword>
<evidence type="ECO:0000256" key="6">
    <source>
        <dbReference type="RuleBase" id="RU361124"/>
    </source>
</evidence>
<dbReference type="GeneID" id="103702789"/>
<feature type="region of interest" description="Disordered" evidence="7">
    <location>
        <begin position="129"/>
        <end position="158"/>
    </location>
</feature>
<evidence type="ECO:0000256" key="1">
    <source>
        <dbReference type="ARBA" id="ARBA00004123"/>
    </source>
</evidence>
<feature type="compositionally biased region" description="Basic and acidic residues" evidence="7">
    <location>
        <begin position="851"/>
        <end position="875"/>
    </location>
</feature>
<name>A0A8B7BR01_PHODC</name>
<proteinExistence type="inferred from homology"/>
<dbReference type="AlphaFoldDB" id="A0A8B7BR01"/>
<feature type="domain" description="Enhancer of polycomb-like N-terminal" evidence="8">
    <location>
        <begin position="673"/>
        <end position="767"/>
    </location>
</feature>
<feature type="compositionally biased region" description="Basic residues" evidence="7">
    <location>
        <begin position="463"/>
        <end position="482"/>
    </location>
</feature>
<dbReference type="Pfam" id="PF10513">
    <property type="entry name" value="EPL1"/>
    <property type="match status" value="1"/>
</dbReference>
<dbReference type="InterPro" id="IPR024943">
    <property type="entry name" value="Enhancer_polycomb"/>
</dbReference>
<comment type="subcellular location">
    <subcellularLocation>
        <location evidence="1 6">Nucleus</location>
    </subcellularLocation>
</comment>
<feature type="region of interest" description="Disordered" evidence="7">
    <location>
        <begin position="1"/>
        <end position="24"/>
    </location>
</feature>
<comment type="similarity">
    <text evidence="2 6">Belongs to the enhancer of polycomb family.</text>
</comment>
<evidence type="ECO:0000313" key="9">
    <source>
        <dbReference type="Proteomes" id="UP000228380"/>
    </source>
</evidence>
<dbReference type="Proteomes" id="UP000228380">
    <property type="component" value="Chromosome 5"/>
</dbReference>